<dbReference type="STRING" id="1423735.FC15_GL000314"/>
<dbReference type="PATRIC" id="fig|1423735.3.peg.321"/>
<dbReference type="Proteomes" id="UP000051315">
    <property type="component" value="Unassembled WGS sequence"/>
</dbReference>
<comment type="subcellular location">
    <subcellularLocation>
        <location evidence="1">Cytoplasm</location>
    </subcellularLocation>
</comment>
<comment type="caution">
    <text evidence="2">The sequence shown here is derived from an EMBL/GenBank/DDBJ whole genome shotgun (WGS) entry which is preliminary data.</text>
</comment>
<dbReference type="PANTHER" id="PTHR36438">
    <property type="entry name" value="IRON-SULFUR CLUSTER REPAIR PROTEIN YTFE"/>
    <property type="match status" value="1"/>
</dbReference>
<dbReference type="RefSeq" id="WP_057825176.1">
    <property type="nucleotide sequence ID" value="NZ_AZFX01000078.1"/>
</dbReference>
<gene>
    <name evidence="2" type="ORF">FC15_GL000314</name>
</gene>
<dbReference type="AlphaFoldDB" id="A0A0R1W041"/>
<dbReference type="EMBL" id="AZFX01000078">
    <property type="protein sequence ID" value="KRM08707.1"/>
    <property type="molecule type" value="Genomic_DNA"/>
</dbReference>
<evidence type="ECO:0008006" key="4">
    <source>
        <dbReference type="Google" id="ProtNLM"/>
    </source>
</evidence>
<protein>
    <recommendedName>
        <fullName evidence="4">Iron-sulfur cluster repair di-iron protein, ric</fullName>
    </recommendedName>
</protein>
<reference evidence="2 3" key="1">
    <citation type="journal article" date="2015" name="Genome Announc.">
        <title>Expanding the biotechnology potential of lactobacilli through comparative genomics of 213 strains and associated genera.</title>
        <authorList>
            <person name="Sun Z."/>
            <person name="Harris H.M."/>
            <person name="McCann A."/>
            <person name="Guo C."/>
            <person name="Argimon S."/>
            <person name="Zhang W."/>
            <person name="Yang X."/>
            <person name="Jeffery I.B."/>
            <person name="Cooney J.C."/>
            <person name="Kagawa T.F."/>
            <person name="Liu W."/>
            <person name="Song Y."/>
            <person name="Salvetti E."/>
            <person name="Wrobel A."/>
            <person name="Rasinkangas P."/>
            <person name="Parkhill J."/>
            <person name="Rea M.C."/>
            <person name="O'Sullivan O."/>
            <person name="Ritari J."/>
            <person name="Douillard F.P."/>
            <person name="Paul Ross R."/>
            <person name="Yang R."/>
            <person name="Briner A.E."/>
            <person name="Felis G.E."/>
            <person name="de Vos W.M."/>
            <person name="Barrangou R."/>
            <person name="Klaenhammer T.R."/>
            <person name="Caufield P.W."/>
            <person name="Cui Y."/>
            <person name="Zhang H."/>
            <person name="O'Toole P.W."/>
        </authorList>
    </citation>
    <scope>NUCLEOTIDE SEQUENCE [LARGE SCALE GENOMIC DNA]</scope>
    <source>
        <strain evidence="2 3">DSM 17758</strain>
    </source>
</reference>
<dbReference type="GO" id="GO:0005737">
    <property type="term" value="C:cytoplasm"/>
    <property type="evidence" value="ECO:0007669"/>
    <property type="project" value="UniProtKB-SubCell"/>
</dbReference>
<sequence>MATEINNQAFIEAEFPKLNFFTRQIVKVHGANHPELAEVRELFVAMVQKLQADLQADLTPEFQQLRRVTHNYRVPEDACGAYQATYELLEQFQEVERITA</sequence>
<organism evidence="2 3">
    <name type="scientific">Lapidilactobacillus concavus DSM 17758</name>
    <dbReference type="NCBI Taxonomy" id="1423735"/>
    <lineage>
        <taxon>Bacteria</taxon>
        <taxon>Bacillati</taxon>
        <taxon>Bacillota</taxon>
        <taxon>Bacilli</taxon>
        <taxon>Lactobacillales</taxon>
        <taxon>Lactobacillaceae</taxon>
        <taxon>Lapidilactobacillus</taxon>
    </lineage>
</organism>
<dbReference type="InterPro" id="IPR019903">
    <property type="entry name" value="RIC_family"/>
</dbReference>
<evidence type="ECO:0000313" key="2">
    <source>
        <dbReference type="EMBL" id="KRM08707.1"/>
    </source>
</evidence>
<dbReference type="PANTHER" id="PTHR36438:SF1">
    <property type="entry name" value="IRON-SULFUR CLUSTER REPAIR PROTEIN YTFE"/>
    <property type="match status" value="1"/>
</dbReference>
<evidence type="ECO:0000313" key="3">
    <source>
        <dbReference type="Proteomes" id="UP000051315"/>
    </source>
</evidence>
<proteinExistence type="predicted"/>
<accession>A0A0R1W041</accession>
<name>A0A0R1W041_9LACO</name>
<keyword evidence="3" id="KW-1185">Reference proteome</keyword>
<evidence type="ECO:0000256" key="1">
    <source>
        <dbReference type="ARBA" id="ARBA00004496"/>
    </source>
</evidence>